<comment type="caution">
    <text evidence="1">The sequence shown here is derived from an EMBL/GenBank/DDBJ whole genome shotgun (WGS) entry which is preliminary data.</text>
</comment>
<organism evidence="1 2">
    <name type="scientific">Liparis tanakae</name>
    <name type="common">Tanaka's snailfish</name>
    <dbReference type="NCBI Taxonomy" id="230148"/>
    <lineage>
        <taxon>Eukaryota</taxon>
        <taxon>Metazoa</taxon>
        <taxon>Chordata</taxon>
        <taxon>Craniata</taxon>
        <taxon>Vertebrata</taxon>
        <taxon>Euteleostomi</taxon>
        <taxon>Actinopterygii</taxon>
        <taxon>Neopterygii</taxon>
        <taxon>Teleostei</taxon>
        <taxon>Neoteleostei</taxon>
        <taxon>Acanthomorphata</taxon>
        <taxon>Eupercaria</taxon>
        <taxon>Perciformes</taxon>
        <taxon>Cottioidei</taxon>
        <taxon>Cottales</taxon>
        <taxon>Liparidae</taxon>
        <taxon>Liparis</taxon>
    </lineage>
</organism>
<dbReference type="EMBL" id="SRLO01000840">
    <property type="protein sequence ID" value="TNN45555.1"/>
    <property type="molecule type" value="Genomic_DNA"/>
</dbReference>
<keyword evidence="2" id="KW-1185">Reference proteome</keyword>
<evidence type="ECO:0000313" key="2">
    <source>
        <dbReference type="Proteomes" id="UP000314294"/>
    </source>
</evidence>
<dbReference type="AlphaFoldDB" id="A0A4Z2FXE1"/>
<gene>
    <name evidence="1" type="ORF">EYF80_044251</name>
</gene>
<reference evidence="1 2" key="1">
    <citation type="submission" date="2019-03" db="EMBL/GenBank/DDBJ databases">
        <title>First draft genome of Liparis tanakae, snailfish: a comprehensive survey of snailfish specific genes.</title>
        <authorList>
            <person name="Kim W."/>
            <person name="Song I."/>
            <person name="Jeong J.-H."/>
            <person name="Kim D."/>
            <person name="Kim S."/>
            <person name="Ryu S."/>
            <person name="Song J.Y."/>
            <person name="Lee S.K."/>
        </authorList>
    </citation>
    <scope>NUCLEOTIDE SEQUENCE [LARGE SCALE GENOMIC DNA]</scope>
    <source>
        <tissue evidence="1">Muscle</tissue>
    </source>
</reference>
<evidence type="ECO:0000313" key="1">
    <source>
        <dbReference type="EMBL" id="TNN45555.1"/>
    </source>
</evidence>
<name>A0A4Z2FXE1_9TELE</name>
<proteinExistence type="predicted"/>
<dbReference type="Proteomes" id="UP000314294">
    <property type="component" value="Unassembled WGS sequence"/>
</dbReference>
<accession>A0A4Z2FXE1</accession>
<protein>
    <submittedName>
        <fullName evidence="1">Uncharacterized protein</fullName>
    </submittedName>
</protein>
<sequence length="142" mass="14161">MVGIAKQLMFRQSSLLLTFLLCAAVDGRVLVSGLIVLSGVALALAGGHHSDLVGPGAAVLALEPDPLSPGPVNDATPLLGVAAAPVPPGVTPSPDPVGQQVGRQTLPSTHQLLDGVDTGALAIRDVLGGPQLPAAHLALVWA</sequence>